<dbReference type="Gene3D" id="1.10.287.130">
    <property type="match status" value="1"/>
</dbReference>
<keyword evidence="8" id="KW-0472">Membrane</keyword>
<dbReference type="SMART" id="SM00388">
    <property type="entry name" value="HisKA"/>
    <property type="match status" value="1"/>
</dbReference>
<dbReference type="CDD" id="cd06225">
    <property type="entry name" value="HAMP"/>
    <property type="match status" value="1"/>
</dbReference>
<dbReference type="EMBL" id="CP059378">
    <property type="protein sequence ID" value="QLY82437.1"/>
    <property type="molecule type" value="Genomic_DNA"/>
</dbReference>
<dbReference type="Gene3D" id="3.30.565.10">
    <property type="entry name" value="Histidine kinase-like ATPase, C-terminal domain"/>
    <property type="match status" value="1"/>
</dbReference>
<name>A0A7D6VVW3_9CLOT</name>
<dbReference type="SUPFAM" id="SSF158472">
    <property type="entry name" value="HAMP domain-like"/>
    <property type="match status" value="1"/>
</dbReference>
<dbReference type="InterPro" id="IPR050736">
    <property type="entry name" value="Sensor_HK_Regulatory"/>
</dbReference>
<feature type="domain" description="HAMP" evidence="10">
    <location>
        <begin position="16"/>
        <end position="69"/>
    </location>
</feature>
<evidence type="ECO:0000259" key="10">
    <source>
        <dbReference type="PROSITE" id="PS50885"/>
    </source>
</evidence>
<evidence type="ECO:0000313" key="12">
    <source>
        <dbReference type="Proteomes" id="UP000512286"/>
    </source>
</evidence>
<keyword evidence="7" id="KW-0902">Two-component regulatory system</keyword>
<evidence type="ECO:0000256" key="5">
    <source>
        <dbReference type="ARBA" id="ARBA00022679"/>
    </source>
</evidence>
<sequence length="292" mass="32808">MVCLFLSLGNVKSRSKKILKPIDDMNKTIENITIKQIDTRLSVGGTQDELKDLAKTFNGMLDRIQEAYNIQNQFVSDASHELRTPIAVIQGYARLLDRWGKEDKEALEESISAIKSEANNMKDLVEKLLFLARGDKNTQPVIMGEFDLNFLVDDLLKETKLIDNDHNISCDKNEAVKIYADEKLLKQAFRIFLDNSIKYTPKGGIIGISTYVNGNNVEIVIKDNGIGIDEKDIPKIFDRFYRADESRTRETGGNGLGLSIAKWIIMKHKGKITVNSSPNVGTTIVINLPMNT</sequence>
<dbReference type="FunFam" id="1.10.287.130:FF:000001">
    <property type="entry name" value="Two-component sensor histidine kinase"/>
    <property type="match status" value="1"/>
</dbReference>
<dbReference type="PROSITE" id="PS50109">
    <property type="entry name" value="HIS_KIN"/>
    <property type="match status" value="1"/>
</dbReference>
<dbReference type="InterPro" id="IPR005467">
    <property type="entry name" value="His_kinase_dom"/>
</dbReference>
<dbReference type="PANTHER" id="PTHR43711">
    <property type="entry name" value="TWO-COMPONENT HISTIDINE KINASE"/>
    <property type="match status" value="1"/>
</dbReference>
<evidence type="ECO:0000256" key="8">
    <source>
        <dbReference type="ARBA" id="ARBA00023136"/>
    </source>
</evidence>
<evidence type="ECO:0000259" key="9">
    <source>
        <dbReference type="PROSITE" id="PS50109"/>
    </source>
</evidence>
<evidence type="ECO:0000256" key="1">
    <source>
        <dbReference type="ARBA" id="ARBA00000085"/>
    </source>
</evidence>
<dbReference type="Pfam" id="PF00672">
    <property type="entry name" value="HAMP"/>
    <property type="match status" value="1"/>
</dbReference>
<protein>
    <recommendedName>
        <fullName evidence="3">histidine kinase</fullName>
        <ecNumber evidence="3">2.7.13.3</ecNumber>
    </recommendedName>
</protein>
<comment type="subcellular location">
    <subcellularLocation>
        <location evidence="2">Membrane</location>
    </subcellularLocation>
</comment>
<dbReference type="Gene3D" id="6.10.340.10">
    <property type="match status" value="1"/>
</dbReference>
<evidence type="ECO:0000256" key="6">
    <source>
        <dbReference type="ARBA" id="ARBA00022777"/>
    </source>
</evidence>
<comment type="catalytic activity">
    <reaction evidence="1">
        <text>ATP + protein L-histidine = ADP + protein N-phospho-L-histidine.</text>
        <dbReference type="EC" id="2.7.13.3"/>
    </reaction>
</comment>
<gene>
    <name evidence="11" type="ORF">HZF06_23260</name>
</gene>
<reference evidence="11 12" key="1">
    <citation type="submission" date="2020-07" db="EMBL/GenBank/DDBJ databases">
        <title>Electron transfer.</title>
        <authorList>
            <person name="Huang L."/>
            <person name="Liu X."/>
            <person name="Zhou S."/>
        </authorList>
    </citation>
    <scope>NUCLEOTIDE SEQUENCE [LARGE SCALE GENOMIC DNA]</scope>
    <source>
        <strain evidence="11 12">Lx1</strain>
    </source>
</reference>
<dbReference type="SMART" id="SM00304">
    <property type="entry name" value="HAMP"/>
    <property type="match status" value="1"/>
</dbReference>
<keyword evidence="5" id="KW-0808">Transferase</keyword>
<evidence type="ECO:0000313" key="11">
    <source>
        <dbReference type="EMBL" id="QLY82437.1"/>
    </source>
</evidence>
<dbReference type="SMART" id="SM00387">
    <property type="entry name" value="HATPase_c"/>
    <property type="match status" value="1"/>
</dbReference>
<dbReference type="CDD" id="cd00075">
    <property type="entry name" value="HATPase"/>
    <property type="match status" value="1"/>
</dbReference>
<dbReference type="InterPro" id="IPR004358">
    <property type="entry name" value="Sig_transdc_His_kin-like_C"/>
</dbReference>
<dbReference type="Pfam" id="PF02518">
    <property type="entry name" value="HATPase_c"/>
    <property type="match status" value="1"/>
</dbReference>
<dbReference type="GO" id="GO:0000155">
    <property type="term" value="F:phosphorelay sensor kinase activity"/>
    <property type="evidence" value="ECO:0007669"/>
    <property type="project" value="InterPro"/>
</dbReference>
<dbReference type="InterPro" id="IPR003660">
    <property type="entry name" value="HAMP_dom"/>
</dbReference>
<dbReference type="EC" id="2.7.13.3" evidence="3"/>
<dbReference type="Proteomes" id="UP000512286">
    <property type="component" value="Chromosome"/>
</dbReference>
<feature type="domain" description="Histidine kinase" evidence="9">
    <location>
        <begin position="77"/>
        <end position="292"/>
    </location>
</feature>
<dbReference type="CDD" id="cd00082">
    <property type="entry name" value="HisKA"/>
    <property type="match status" value="1"/>
</dbReference>
<evidence type="ECO:0000256" key="2">
    <source>
        <dbReference type="ARBA" id="ARBA00004370"/>
    </source>
</evidence>
<accession>A0A7D6VVW3</accession>
<evidence type="ECO:0000256" key="4">
    <source>
        <dbReference type="ARBA" id="ARBA00022553"/>
    </source>
</evidence>
<evidence type="ECO:0000256" key="7">
    <source>
        <dbReference type="ARBA" id="ARBA00023012"/>
    </source>
</evidence>
<evidence type="ECO:0000256" key="3">
    <source>
        <dbReference type="ARBA" id="ARBA00012438"/>
    </source>
</evidence>
<dbReference type="InterPro" id="IPR036890">
    <property type="entry name" value="HATPase_C_sf"/>
</dbReference>
<dbReference type="InterPro" id="IPR036097">
    <property type="entry name" value="HisK_dim/P_sf"/>
</dbReference>
<dbReference type="AlphaFoldDB" id="A0A7D6VVW3"/>
<dbReference type="SUPFAM" id="SSF47384">
    <property type="entry name" value="Homodimeric domain of signal transducing histidine kinase"/>
    <property type="match status" value="1"/>
</dbReference>
<dbReference type="InterPro" id="IPR003661">
    <property type="entry name" value="HisK_dim/P_dom"/>
</dbReference>
<dbReference type="InterPro" id="IPR003594">
    <property type="entry name" value="HATPase_dom"/>
</dbReference>
<organism evidence="11 12">
    <name type="scientific">Clostridium intestinale</name>
    <dbReference type="NCBI Taxonomy" id="36845"/>
    <lineage>
        <taxon>Bacteria</taxon>
        <taxon>Bacillati</taxon>
        <taxon>Bacillota</taxon>
        <taxon>Clostridia</taxon>
        <taxon>Eubacteriales</taxon>
        <taxon>Clostridiaceae</taxon>
        <taxon>Clostridium</taxon>
    </lineage>
</organism>
<dbReference type="PROSITE" id="PS50885">
    <property type="entry name" value="HAMP"/>
    <property type="match status" value="1"/>
</dbReference>
<proteinExistence type="predicted"/>
<dbReference type="GO" id="GO:0016020">
    <property type="term" value="C:membrane"/>
    <property type="evidence" value="ECO:0007669"/>
    <property type="project" value="UniProtKB-SubCell"/>
</dbReference>
<keyword evidence="6 11" id="KW-0418">Kinase</keyword>
<keyword evidence="4" id="KW-0597">Phosphoprotein</keyword>
<dbReference type="Pfam" id="PF00512">
    <property type="entry name" value="HisKA"/>
    <property type="match status" value="1"/>
</dbReference>
<dbReference type="KEGG" id="cint:HZF06_23260"/>
<dbReference type="PRINTS" id="PR00344">
    <property type="entry name" value="BCTRLSENSOR"/>
</dbReference>
<dbReference type="FunFam" id="3.30.565.10:FF:000006">
    <property type="entry name" value="Sensor histidine kinase WalK"/>
    <property type="match status" value="1"/>
</dbReference>
<dbReference type="SUPFAM" id="SSF55874">
    <property type="entry name" value="ATPase domain of HSP90 chaperone/DNA topoisomerase II/histidine kinase"/>
    <property type="match status" value="1"/>
</dbReference>
<dbReference type="PANTHER" id="PTHR43711:SF28">
    <property type="entry name" value="SENSOR HISTIDINE KINASE YXDK"/>
    <property type="match status" value="1"/>
</dbReference>